<dbReference type="AlphaFoldDB" id="A0A0R2DKI7"/>
<proteinExistence type="predicted"/>
<protein>
    <recommendedName>
        <fullName evidence="2">YdbS-like PH domain-containing protein</fullName>
    </recommendedName>
</protein>
<sequence>MYNHKRFHPMALVLALFKSFKTLVGFLILAILGAASGRLTFLWLPVLYIVIEIVSYLTTYYTVDEADITIQKGLIKKTTTVIPYDRIQTVRQSQWFFLAPFDLTTVNIETAGGSDNKSEAVLKVVPIAVFDLIEKYRNQGQPQSTSQEFVEKIPTETGESQKRAAVKKLPASHILLFAITNLNILASSAVIAGLGARILEHAGSKANSEVTRVMFSSTLYIIMGIFSVLILSFIYSLIRTLLNYYDFRIARTGNTLTIKSGLLKEKTQQIPIHKIQNVQVKKHPIRRLFGFSSILVYVYSGQDKQSKEDNSDNHTYLFPIIKTAEVYSFLSVYLPEWQLHTPKISLLTQNRLWYFMRWTLLVMAILVGFEVIFWRFVPIWVVILAVFCSLFILACNYLQAQGQGYGFSQQCFICIQRYHFLTQEINFLDKKKVQNITQRTTPLLYRHQKIGHLKLPLKISSGHGEQIKLRFIPIEISKQIKEFYKN</sequence>
<feature type="transmembrane region" description="Helical" evidence="1">
    <location>
        <begin position="379"/>
        <end position="398"/>
    </location>
</feature>
<comment type="caution">
    <text evidence="3">The sequence shown here is derived from an EMBL/GenBank/DDBJ whole genome shotgun (WGS) entry which is preliminary data.</text>
</comment>
<dbReference type="InterPro" id="IPR014529">
    <property type="entry name" value="UCP026631"/>
</dbReference>
<dbReference type="InterPro" id="IPR005182">
    <property type="entry name" value="YdbS-like_PH"/>
</dbReference>
<dbReference type="PIRSF" id="PIRSF026631">
    <property type="entry name" value="UCP026631"/>
    <property type="match status" value="1"/>
</dbReference>
<dbReference type="STRING" id="1423744.FC86_GL000064"/>
<feature type="domain" description="YdbS-like PH" evidence="2">
    <location>
        <begin position="56"/>
        <end position="133"/>
    </location>
</feature>
<feature type="transmembrane region" description="Helical" evidence="1">
    <location>
        <begin position="174"/>
        <end position="199"/>
    </location>
</feature>
<reference evidence="3 4" key="1">
    <citation type="journal article" date="2015" name="Genome Announc.">
        <title>Expanding the biotechnology potential of lactobacilli through comparative genomics of 213 strains and associated genera.</title>
        <authorList>
            <person name="Sun Z."/>
            <person name="Harris H.M."/>
            <person name="McCann A."/>
            <person name="Guo C."/>
            <person name="Argimon S."/>
            <person name="Zhang W."/>
            <person name="Yang X."/>
            <person name="Jeffery I.B."/>
            <person name="Cooney J.C."/>
            <person name="Kagawa T.F."/>
            <person name="Liu W."/>
            <person name="Song Y."/>
            <person name="Salvetti E."/>
            <person name="Wrobel A."/>
            <person name="Rasinkangas P."/>
            <person name="Parkhill J."/>
            <person name="Rea M.C."/>
            <person name="O'Sullivan O."/>
            <person name="Ritari J."/>
            <person name="Douillard F.P."/>
            <person name="Paul Ross R."/>
            <person name="Yang R."/>
            <person name="Briner A.E."/>
            <person name="Felis G.E."/>
            <person name="de Vos W.M."/>
            <person name="Barrangou R."/>
            <person name="Klaenhammer T.R."/>
            <person name="Caufield P.W."/>
            <person name="Cui Y."/>
            <person name="Zhang H."/>
            <person name="O'Toole P.W."/>
        </authorList>
    </citation>
    <scope>NUCLEOTIDE SEQUENCE [LARGE SCALE GENOMIC DNA]</scope>
    <source>
        <strain evidence="3 4">DSM 23037</strain>
    </source>
</reference>
<evidence type="ECO:0000256" key="1">
    <source>
        <dbReference type="SAM" id="Phobius"/>
    </source>
</evidence>
<gene>
    <name evidence="3" type="ORF">FC86_GL000064</name>
</gene>
<keyword evidence="1" id="KW-1133">Transmembrane helix</keyword>
<dbReference type="Proteomes" id="UP000051378">
    <property type="component" value="Unassembled WGS sequence"/>
</dbReference>
<evidence type="ECO:0000313" key="4">
    <source>
        <dbReference type="Proteomes" id="UP000051378"/>
    </source>
</evidence>
<dbReference type="PATRIC" id="fig|1423744.4.peg.67"/>
<dbReference type="OrthoDB" id="2195155at2"/>
<dbReference type="EMBL" id="AYZL01000008">
    <property type="protein sequence ID" value="KRN04616.1"/>
    <property type="molecule type" value="Genomic_DNA"/>
</dbReference>
<keyword evidence="4" id="KW-1185">Reference proteome</keyword>
<accession>A0A0R2DKI7</accession>
<feature type="transmembrane region" description="Helical" evidence="1">
    <location>
        <begin position="12"/>
        <end position="35"/>
    </location>
</feature>
<feature type="transmembrane region" description="Helical" evidence="1">
    <location>
        <begin position="352"/>
        <end position="373"/>
    </location>
</feature>
<feature type="transmembrane region" description="Helical" evidence="1">
    <location>
        <begin position="219"/>
        <end position="238"/>
    </location>
</feature>
<dbReference type="RefSeq" id="WP_056974253.1">
    <property type="nucleotide sequence ID" value="NZ_AYZL01000008.1"/>
</dbReference>
<dbReference type="PANTHER" id="PTHR34473:SF2">
    <property type="entry name" value="UPF0699 TRANSMEMBRANE PROTEIN YDBT"/>
    <property type="match status" value="1"/>
</dbReference>
<feature type="domain" description="YdbS-like PH" evidence="2">
    <location>
        <begin position="244"/>
        <end position="303"/>
    </location>
</feature>
<keyword evidence="1" id="KW-0472">Membrane</keyword>
<name>A0A0R2DKI7_9LACO</name>
<organism evidence="3 4">
    <name type="scientific">Holzapfeliella floricola DSM 23037 = JCM 16512</name>
    <dbReference type="NCBI Taxonomy" id="1423744"/>
    <lineage>
        <taxon>Bacteria</taxon>
        <taxon>Bacillati</taxon>
        <taxon>Bacillota</taxon>
        <taxon>Bacilli</taxon>
        <taxon>Lactobacillales</taxon>
        <taxon>Lactobacillaceae</taxon>
        <taxon>Holzapfeliella</taxon>
    </lineage>
</organism>
<evidence type="ECO:0000313" key="3">
    <source>
        <dbReference type="EMBL" id="KRN04616.1"/>
    </source>
</evidence>
<keyword evidence="1" id="KW-0812">Transmembrane</keyword>
<feature type="transmembrane region" description="Helical" evidence="1">
    <location>
        <begin position="41"/>
        <end position="63"/>
    </location>
</feature>
<evidence type="ECO:0000259" key="2">
    <source>
        <dbReference type="Pfam" id="PF03703"/>
    </source>
</evidence>
<dbReference type="Pfam" id="PF03703">
    <property type="entry name" value="bPH_2"/>
    <property type="match status" value="2"/>
</dbReference>
<dbReference type="PANTHER" id="PTHR34473">
    <property type="entry name" value="UPF0699 TRANSMEMBRANE PROTEIN YDBS"/>
    <property type="match status" value="1"/>
</dbReference>